<keyword evidence="2" id="KW-1185">Reference proteome</keyword>
<dbReference type="OrthoDB" id="5910972at2759"/>
<dbReference type="Pfam" id="PF12078">
    <property type="entry name" value="DUF3557"/>
    <property type="match status" value="1"/>
</dbReference>
<evidence type="ECO:0000313" key="1">
    <source>
        <dbReference type="EMBL" id="PIC51311.1"/>
    </source>
</evidence>
<name>A0A2G5VI14_9PELO</name>
<dbReference type="PANTHER" id="PTHR31379:SF1">
    <property type="entry name" value="F-BOX C PROTEIN-RELATED"/>
    <property type="match status" value="1"/>
</dbReference>
<dbReference type="EMBL" id="PDUG01000001">
    <property type="protein sequence ID" value="PIC51311.1"/>
    <property type="molecule type" value="Genomic_DNA"/>
</dbReference>
<dbReference type="InterPro" id="IPR021942">
    <property type="entry name" value="DUF3557"/>
</dbReference>
<sequence length="353" mass="41282">MGSKPMLFCDTKTVLTYMEANFRFNLALKIPSIRTAEKAAPLVINRLELHRNRLIVNDTKYKMKVYRQCQTSDRSKVEVGYDFDVQGFIIGPVKSIQPGDTLFCHEDRHREWLEHDCPERTSSLPCNHRIRLYVSGSMLEFPYENMKIYQLMKRLLTIFIGNRRGEWIIKNFRPQDNVLRWPVDTRKPIVRHFEICTYFHNKLDGNQPIIDTSVPLTTLEISKIAIRIEDHPFFKHVEHLMISDYPSPSSLSDLFSLQVPNVSITTPVLFDNRLDTSIRRLISKLMEKSLSIGVRYSILVKRKMNLTTINHPKEIRKYKDAIRLAMGSDAIAVVRYSKRRSKTWLIIEVVAKN</sequence>
<protein>
    <submittedName>
        <fullName evidence="1">Uncharacterized protein</fullName>
    </submittedName>
</protein>
<gene>
    <name evidence="1" type="primary">Cnig_chr_I.g187</name>
    <name evidence="1" type="ORF">B9Z55_000187</name>
</gene>
<reference evidence="2" key="1">
    <citation type="submission" date="2017-10" db="EMBL/GenBank/DDBJ databases">
        <title>Rapid genome shrinkage in a self-fertile nematode reveals novel sperm competition proteins.</title>
        <authorList>
            <person name="Yin D."/>
            <person name="Schwarz E.M."/>
            <person name="Thomas C.G."/>
            <person name="Felde R.L."/>
            <person name="Korf I.F."/>
            <person name="Cutter A.D."/>
            <person name="Schartner C.M."/>
            <person name="Ralston E.J."/>
            <person name="Meyer B.J."/>
            <person name="Haag E.S."/>
        </authorList>
    </citation>
    <scope>NUCLEOTIDE SEQUENCE [LARGE SCALE GENOMIC DNA]</scope>
    <source>
        <strain evidence="2">JU1422</strain>
    </source>
</reference>
<proteinExistence type="predicted"/>
<accession>A0A2G5VI14</accession>
<dbReference type="Proteomes" id="UP000230233">
    <property type="component" value="Chromosome I"/>
</dbReference>
<evidence type="ECO:0000313" key="2">
    <source>
        <dbReference type="Proteomes" id="UP000230233"/>
    </source>
</evidence>
<comment type="caution">
    <text evidence="1">The sequence shown here is derived from an EMBL/GenBank/DDBJ whole genome shotgun (WGS) entry which is preliminary data.</text>
</comment>
<dbReference type="PANTHER" id="PTHR31379">
    <property type="entry name" value="F-BOX C PROTEIN-RELATED-RELATED"/>
    <property type="match status" value="1"/>
</dbReference>
<dbReference type="AlphaFoldDB" id="A0A2G5VI14"/>
<organism evidence="1 2">
    <name type="scientific">Caenorhabditis nigoni</name>
    <dbReference type="NCBI Taxonomy" id="1611254"/>
    <lineage>
        <taxon>Eukaryota</taxon>
        <taxon>Metazoa</taxon>
        <taxon>Ecdysozoa</taxon>
        <taxon>Nematoda</taxon>
        <taxon>Chromadorea</taxon>
        <taxon>Rhabditida</taxon>
        <taxon>Rhabditina</taxon>
        <taxon>Rhabditomorpha</taxon>
        <taxon>Rhabditoidea</taxon>
        <taxon>Rhabditidae</taxon>
        <taxon>Peloderinae</taxon>
        <taxon>Caenorhabditis</taxon>
    </lineage>
</organism>